<keyword evidence="2" id="KW-1185">Reference proteome</keyword>
<comment type="caution">
    <text evidence="1">The sequence shown here is derived from an EMBL/GenBank/DDBJ whole genome shotgun (WGS) entry which is preliminary data.</text>
</comment>
<dbReference type="Proteomes" id="UP000657918">
    <property type="component" value="Chromosome 4"/>
</dbReference>
<sequence>MLPSWQYGKQNLEDLWEEKDNHRQSQRINRRLYVPIDLLLNKLMGMRTCNSTVPVEAITNQWPPSSTWWQSVSCFFLLLFANE</sequence>
<gene>
    <name evidence="1" type="ORF">SADUNF_Sadunf04G0046300</name>
</gene>
<evidence type="ECO:0000313" key="2">
    <source>
        <dbReference type="Proteomes" id="UP000657918"/>
    </source>
</evidence>
<accession>A0A835K5Z9</accession>
<evidence type="ECO:0000313" key="1">
    <source>
        <dbReference type="EMBL" id="KAF9683745.1"/>
    </source>
</evidence>
<name>A0A835K5Z9_9ROSI</name>
<organism evidence="1 2">
    <name type="scientific">Salix dunnii</name>
    <dbReference type="NCBI Taxonomy" id="1413687"/>
    <lineage>
        <taxon>Eukaryota</taxon>
        <taxon>Viridiplantae</taxon>
        <taxon>Streptophyta</taxon>
        <taxon>Embryophyta</taxon>
        <taxon>Tracheophyta</taxon>
        <taxon>Spermatophyta</taxon>
        <taxon>Magnoliopsida</taxon>
        <taxon>eudicotyledons</taxon>
        <taxon>Gunneridae</taxon>
        <taxon>Pentapetalae</taxon>
        <taxon>rosids</taxon>
        <taxon>fabids</taxon>
        <taxon>Malpighiales</taxon>
        <taxon>Salicaceae</taxon>
        <taxon>Saliceae</taxon>
        <taxon>Salix</taxon>
    </lineage>
</organism>
<reference evidence="1 2" key="1">
    <citation type="submission" date="2020-10" db="EMBL/GenBank/DDBJ databases">
        <title>Plant Genome Project.</title>
        <authorList>
            <person name="Zhang R.-G."/>
        </authorList>
    </citation>
    <scope>NUCLEOTIDE SEQUENCE [LARGE SCALE GENOMIC DNA]</scope>
    <source>
        <strain evidence="1">FAFU-HL-1</strain>
        <tissue evidence="1">Leaf</tissue>
    </source>
</reference>
<proteinExistence type="predicted"/>
<dbReference type="AlphaFoldDB" id="A0A835K5Z9"/>
<protein>
    <submittedName>
        <fullName evidence="1">Uncharacterized protein</fullName>
    </submittedName>
</protein>
<dbReference type="EMBL" id="JADGMS010000004">
    <property type="protein sequence ID" value="KAF9683745.1"/>
    <property type="molecule type" value="Genomic_DNA"/>
</dbReference>